<dbReference type="AlphaFoldDB" id="A0A8J4WSG9"/>
<protein>
    <recommendedName>
        <fullName evidence="6">Adenylate kinase</fullName>
    </recommendedName>
</protein>
<name>A0A8J4WSG9_9TREM</name>
<dbReference type="InterPro" id="IPR000850">
    <property type="entry name" value="Adenylat/UMP-CMP_kin"/>
</dbReference>
<gene>
    <name evidence="4" type="ORF">PHET_10931</name>
</gene>
<comment type="caution">
    <text evidence="4">The sequence shown here is derived from an EMBL/GenBank/DDBJ whole genome shotgun (WGS) entry which is preliminary data.</text>
</comment>
<proteinExistence type="predicted"/>
<dbReference type="InterPro" id="IPR027417">
    <property type="entry name" value="P-loop_NTPase"/>
</dbReference>
<reference evidence="4" key="1">
    <citation type="submission" date="2019-05" db="EMBL/GenBank/DDBJ databases">
        <title>Annotation for the trematode Paragonimus heterotremus.</title>
        <authorList>
            <person name="Choi Y.-J."/>
        </authorList>
    </citation>
    <scope>NUCLEOTIDE SEQUENCE</scope>
    <source>
        <strain evidence="4">LC</strain>
    </source>
</reference>
<keyword evidence="1" id="KW-0808">Transferase</keyword>
<evidence type="ECO:0000256" key="3">
    <source>
        <dbReference type="ARBA" id="ARBA00022777"/>
    </source>
</evidence>
<evidence type="ECO:0000256" key="1">
    <source>
        <dbReference type="ARBA" id="ARBA00022679"/>
    </source>
</evidence>
<accession>A0A8J4WSG9</accession>
<dbReference type="SUPFAM" id="SSF52540">
    <property type="entry name" value="P-loop containing nucleoside triphosphate hydrolases"/>
    <property type="match status" value="1"/>
</dbReference>
<keyword evidence="3" id="KW-0418">Kinase</keyword>
<dbReference type="Gene3D" id="3.40.50.300">
    <property type="entry name" value="P-loop containing nucleotide triphosphate hydrolases"/>
    <property type="match status" value="1"/>
</dbReference>
<evidence type="ECO:0008006" key="6">
    <source>
        <dbReference type="Google" id="ProtNLM"/>
    </source>
</evidence>
<keyword evidence="5" id="KW-1185">Reference proteome</keyword>
<dbReference type="EMBL" id="LUCH01018049">
    <property type="protein sequence ID" value="KAF5394612.1"/>
    <property type="molecule type" value="Genomic_DNA"/>
</dbReference>
<dbReference type="GO" id="GO:0005524">
    <property type="term" value="F:ATP binding"/>
    <property type="evidence" value="ECO:0007669"/>
    <property type="project" value="InterPro"/>
</dbReference>
<organism evidence="4 5">
    <name type="scientific">Paragonimus heterotremus</name>
    <dbReference type="NCBI Taxonomy" id="100268"/>
    <lineage>
        <taxon>Eukaryota</taxon>
        <taxon>Metazoa</taxon>
        <taxon>Spiralia</taxon>
        <taxon>Lophotrochozoa</taxon>
        <taxon>Platyhelminthes</taxon>
        <taxon>Trematoda</taxon>
        <taxon>Digenea</taxon>
        <taxon>Plagiorchiida</taxon>
        <taxon>Troglotremata</taxon>
        <taxon>Troglotrematidae</taxon>
        <taxon>Paragonimus</taxon>
    </lineage>
</organism>
<dbReference type="Pfam" id="PF00406">
    <property type="entry name" value="ADK"/>
    <property type="match status" value="1"/>
</dbReference>
<evidence type="ECO:0000313" key="4">
    <source>
        <dbReference type="EMBL" id="KAF5394612.1"/>
    </source>
</evidence>
<keyword evidence="2" id="KW-0547">Nucleotide-binding</keyword>
<dbReference type="PANTHER" id="PTHR23359">
    <property type="entry name" value="NUCLEOTIDE KINASE"/>
    <property type="match status" value="1"/>
</dbReference>
<evidence type="ECO:0000256" key="2">
    <source>
        <dbReference type="ARBA" id="ARBA00022741"/>
    </source>
</evidence>
<dbReference type="Proteomes" id="UP000748531">
    <property type="component" value="Unassembled WGS sequence"/>
</dbReference>
<dbReference type="OrthoDB" id="439792at2759"/>
<dbReference type="GO" id="GO:0019205">
    <property type="term" value="F:nucleobase-containing compound kinase activity"/>
    <property type="evidence" value="ECO:0007669"/>
    <property type="project" value="InterPro"/>
</dbReference>
<dbReference type="GO" id="GO:0006139">
    <property type="term" value="P:nucleobase-containing compound metabolic process"/>
    <property type="evidence" value="ECO:0007669"/>
    <property type="project" value="InterPro"/>
</dbReference>
<evidence type="ECO:0000313" key="5">
    <source>
        <dbReference type="Proteomes" id="UP000748531"/>
    </source>
</evidence>
<sequence length="398" mass="44901">MCDAKCCTKTTKNIDEAESFINILNHDKNLTGQMRSNEPTNDKLDRSIVACPSNYGTSISQQHISGIPSATSETYKQFTNDSHDSNREALVRNRPHKPPVEENLLSGNPSVPRFVIIGKPSTGKSQLAQRLSEVWGCVYVNASELILQHIAGRTSTGHVLLNVMLDGRDIDDATVLGIVTQKLESSECYNRGYIIDDLPNNSEKQLSIALQLETLSTINPKPNCFIHVLVPDEEHRAWWLMKRIDPLTGQMYTLTDTVGYVPTLAPVAFSNLYLRGIPMLDRSITKRWVTRHEDLPESLDKHIKFYNSVMKPALCRFLDDNKSIPVLHVSGSATHTDLFENTIQELYNNSDHPELSRLDLFGELAYINTTSKECEQQSSPNVRKSRWQQLRDAFLCNS</sequence>